<feature type="domain" description="ZSWIM1/3 RNaseH-like" evidence="1">
    <location>
        <begin position="2"/>
        <end position="45"/>
    </location>
</feature>
<dbReference type="PANTHER" id="PTHR31569:SF4">
    <property type="entry name" value="SWIM-TYPE DOMAIN-CONTAINING PROTEIN"/>
    <property type="match status" value="1"/>
</dbReference>
<dbReference type="InterPro" id="IPR048324">
    <property type="entry name" value="ZSWIM1-3_RNaseH-like"/>
</dbReference>
<evidence type="ECO:0000259" key="1">
    <source>
        <dbReference type="Pfam" id="PF21056"/>
    </source>
</evidence>
<accession>A0A8J5LWH2</accession>
<dbReference type="Pfam" id="PF21056">
    <property type="entry name" value="ZSWIM1-3_RNaseH-like"/>
    <property type="match status" value="1"/>
</dbReference>
<dbReference type="AlphaFoldDB" id="A0A8J5LWH2"/>
<dbReference type="InterPro" id="IPR052579">
    <property type="entry name" value="Zinc_finger_SWIM"/>
</dbReference>
<reference evidence="2" key="1">
    <citation type="submission" date="2021-01" db="EMBL/GenBank/DDBJ databases">
        <title>Phytophthora aleatoria, a newly-described species from Pinus radiata is distinct from Phytophthora cactorum isolates based on comparative genomics.</title>
        <authorList>
            <person name="Mcdougal R."/>
            <person name="Panda P."/>
            <person name="Williams N."/>
            <person name="Studholme D.J."/>
        </authorList>
    </citation>
    <scope>NUCLEOTIDE SEQUENCE</scope>
    <source>
        <strain evidence="2">NZFS 4037</strain>
    </source>
</reference>
<dbReference type="EMBL" id="JAENGY010001860">
    <property type="protein sequence ID" value="KAG6946553.1"/>
    <property type="molecule type" value="Genomic_DNA"/>
</dbReference>
<proteinExistence type="predicted"/>
<comment type="caution">
    <text evidence="2">The sequence shown here is derived from an EMBL/GenBank/DDBJ whole genome shotgun (WGS) entry which is preliminary data.</text>
</comment>
<keyword evidence="3" id="KW-1185">Reference proteome</keyword>
<dbReference type="PANTHER" id="PTHR31569">
    <property type="entry name" value="SWIM-TYPE DOMAIN-CONTAINING PROTEIN"/>
    <property type="match status" value="1"/>
</dbReference>
<evidence type="ECO:0000313" key="2">
    <source>
        <dbReference type="EMBL" id="KAG6946553.1"/>
    </source>
</evidence>
<organism evidence="2 3">
    <name type="scientific">Phytophthora aleatoria</name>
    <dbReference type="NCBI Taxonomy" id="2496075"/>
    <lineage>
        <taxon>Eukaryota</taxon>
        <taxon>Sar</taxon>
        <taxon>Stramenopiles</taxon>
        <taxon>Oomycota</taxon>
        <taxon>Peronosporomycetes</taxon>
        <taxon>Peronosporales</taxon>
        <taxon>Peronosporaceae</taxon>
        <taxon>Phytophthora</taxon>
    </lineage>
</organism>
<feature type="non-terminal residue" evidence="2">
    <location>
        <position position="1"/>
    </location>
</feature>
<name>A0A8J5LWH2_9STRA</name>
<gene>
    <name evidence="2" type="ORF">JG688_00015990</name>
</gene>
<evidence type="ECO:0000313" key="3">
    <source>
        <dbReference type="Proteomes" id="UP000709295"/>
    </source>
</evidence>
<sequence>GTLRIAVRQYKDTCPSFASIACILIGKDYTEIAGLEEEFPSARILLYHFHVVKALRREVASDKFNVNAWTKTELKQLCRLLVTEPSVRMYDIVIAAMKAVIRDDMRRTAWFEMLASNWTPCKKRWGLMHRGNGPHLGNHTNNR</sequence>
<protein>
    <recommendedName>
        <fullName evidence="1">ZSWIM1/3 RNaseH-like domain-containing protein</fullName>
    </recommendedName>
</protein>
<dbReference type="Proteomes" id="UP000709295">
    <property type="component" value="Unassembled WGS sequence"/>
</dbReference>